<accession>A0A7W8CVD9</accession>
<reference evidence="2 3" key="1">
    <citation type="submission" date="2020-08" db="EMBL/GenBank/DDBJ databases">
        <title>Genomic Encyclopedia of Type Strains, Phase IV (KMG-IV): sequencing the most valuable type-strain genomes for metagenomic binning, comparative biology and taxonomic classification.</title>
        <authorList>
            <person name="Goeker M."/>
        </authorList>
    </citation>
    <scope>NUCLEOTIDE SEQUENCE [LARGE SCALE GENOMIC DNA]</scope>
    <source>
        <strain evidence="2 3">DSM 15895</strain>
    </source>
</reference>
<dbReference type="RefSeq" id="WP_135504864.1">
    <property type="nucleotide sequence ID" value="NZ_JACHHE010000010.1"/>
</dbReference>
<feature type="transmembrane region" description="Helical" evidence="1">
    <location>
        <begin position="54"/>
        <end position="76"/>
    </location>
</feature>
<comment type="caution">
    <text evidence="2">The sequence shown here is derived from an EMBL/GenBank/DDBJ whole genome shotgun (WGS) entry which is preliminary data.</text>
</comment>
<dbReference type="AlphaFoldDB" id="A0A7W8CVD9"/>
<evidence type="ECO:0000313" key="2">
    <source>
        <dbReference type="EMBL" id="MBB5181589.1"/>
    </source>
</evidence>
<keyword evidence="3" id="KW-1185">Reference proteome</keyword>
<name>A0A7W8CVD9_9BACL</name>
<sequence>MALFYKFSFWLPLLSFGLITFELFARPAKSLVWTVIDPVFTYFHSLLPETANALFILLPLHFLLALLYGFAIDALIKKVKESPTNL</sequence>
<evidence type="ECO:0000313" key="3">
    <source>
        <dbReference type="Proteomes" id="UP000525923"/>
    </source>
</evidence>
<keyword evidence="1" id="KW-0812">Transmembrane</keyword>
<proteinExistence type="predicted"/>
<organism evidence="2 3">
    <name type="scientific">Planococcus koreensis</name>
    <dbReference type="NCBI Taxonomy" id="112331"/>
    <lineage>
        <taxon>Bacteria</taxon>
        <taxon>Bacillati</taxon>
        <taxon>Bacillota</taxon>
        <taxon>Bacilli</taxon>
        <taxon>Bacillales</taxon>
        <taxon>Caryophanaceae</taxon>
        <taxon>Planococcus</taxon>
    </lineage>
</organism>
<dbReference type="EMBL" id="JACHHE010000010">
    <property type="protein sequence ID" value="MBB5181589.1"/>
    <property type="molecule type" value="Genomic_DNA"/>
</dbReference>
<keyword evidence="1" id="KW-0472">Membrane</keyword>
<protein>
    <submittedName>
        <fullName evidence="2">Uncharacterized protein</fullName>
    </submittedName>
</protein>
<dbReference type="OrthoDB" id="9978373at2"/>
<dbReference type="Proteomes" id="UP000525923">
    <property type="component" value="Unassembled WGS sequence"/>
</dbReference>
<keyword evidence="1" id="KW-1133">Transmembrane helix</keyword>
<gene>
    <name evidence="2" type="ORF">HNQ44_003054</name>
</gene>
<evidence type="ECO:0000256" key="1">
    <source>
        <dbReference type="SAM" id="Phobius"/>
    </source>
</evidence>